<keyword evidence="3 6" id="KW-0812">Transmembrane</keyword>
<feature type="transmembrane region" description="Helical" evidence="6">
    <location>
        <begin position="241"/>
        <end position="258"/>
    </location>
</feature>
<feature type="transmembrane region" description="Helical" evidence="6">
    <location>
        <begin position="5"/>
        <end position="24"/>
    </location>
</feature>
<gene>
    <name evidence="7" type="ORF">J2S10_000403</name>
</gene>
<feature type="transmembrane region" description="Helical" evidence="6">
    <location>
        <begin position="153"/>
        <end position="175"/>
    </location>
</feature>
<comment type="caution">
    <text evidence="7">The sequence shown here is derived from an EMBL/GenBank/DDBJ whole genome shotgun (WGS) entry which is preliminary data.</text>
</comment>
<comment type="similarity">
    <text evidence="2">Belongs to the TMEM19 family.</text>
</comment>
<organism evidence="7 8">
    <name type="scientific">Neobacillus ginsengisoli</name>
    <dbReference type="NCBI Taxonomy" id="904295"/>
    <lineage>
        <taxon>Bacteria</taxon>
        <taxon>Bacillati</taxon>
        <taxon>Bacillota</taxon>
        <taxon>Bacilli</taxon>
        <taxon>Bacillales</taxon>
        <taxon>Bacillaceae</taxon>
        <taxon>Neobacillus</taxon>
    </lineage>
</organism>
<dbReference type="PANTHER" id="PTHR13353:SF5">
    <property type="entry name" value="TRANSMEMBRANE PROTEIN 19"/>
    <property type="match status" value="1"/>
</dbReference>
<dbReference type="PANTHER" id="PTHR13353">
    <property type="entry name" value="TRANSMEMBRANE PROTEIN 19"/>
    <property type="match status" value="1"/>
</dbReference>
<dbReference type="Proteomes" id="UP001224122">
    <property type="component" value="Unassembled WGS sequence"/>
</dbReference>
<evidence type="ECO:0000256" key="1">
    <source>
        <dbReference type="ARBA" id="ARBA00004141"/>
    </source>
</evidence>
<dbReference type="EMBL" id="JAUSTW010000001">
    <property type="protein sequence ID" value="MDQ0197298.1"/>
    <property type="molecule type" value="Genomic_DNA"/>
</dbReference>
<feature type="transmembrane region" description="Helical" evidence="6">
    <location>
        <begin position="87"/>
        <end position="103"/>
    </location>
</feature>
<comment type="subcellular location">
    <subcellularLocation>
        <location evidence="1">Membrane</location>
        <topology evidence="1">Multi-pass membrane protein</topology>
    </subcellularLocation>
</comment>
<protein>
    <submittedName>
        <fullName evidence="7">Uncharacterized protein (TIGR00297 family)</fullName>
    </submittedName>
</protein>
<accession>A0ABT9XP31</accession>
<evidence type="ECO:0000256" key="3">
    <source>
        <dbReference type="ARBA" id="ARBA00022692"/>
    </source>
</evidence>
<dbReference type="Pfam" id="PF01940">
    <property type="entry name" value="DUF92"/>
    <property type="match status" value="1"/>
</dbReference>
<evidence type="ECO:0000256" key="4">
    <source>
        <dbReference type="ARBA" id="ARBA00022989"/>
    </source>
</evidence>
<keyword evidence="4 6" id="KW-1133">Transmembrane helix</keyword>
<evidence type="ECO:0000256" key="2">
    <source>
        <dbReference type="ARBA" id="ARBA00009012"/>
    </source>
</evidence>
<dbReference type="RefSeq" id="WP_307404068.1">
    <property type="nucleotide sequence ID" value="NZ_JAUSTW010000001.1"/>
</dbReference>
<reference evidence="7 8" key="1">
    <citation type="submission" date="2023-07" db="EMBL/GenBank/DDBJ databases">
        <title>Genomic Encyclopedia of Type Strains, Phase IV (KMG-IV): sequencing the most valuable type-strain genomes for metagenomic binning, comparative biology and taxonomic classification.</title>
        <authorList>
            <person name="Goeker M."/>
        </authorList>
    </citation>
    <scope>NUCLEOTIDE SEQUENCE [LARGE SCALE GENOMIC DNA]</scope>
    <source>
        <strain evidence="7 8">DSM 27594</strain>
    </source>
</reference>
<name>A0ABT9XP31_9BACI</name>
<proteinExistence type="inferred from homology"/>
<sequence>MTEDILIFTVIILTSIAGFLLRSLTVSGAIAAIIVGMAVFIGFGARGLFLLGVFFSTSSLWSKYKSTYKKSIEEKVAKGSTRDWRQVIANGGFAALLSIIVYFHHDQIWLIGFAVCLASANSDTWASELGSLSRKDPIYIRTFKRIERGTSGAISILGSACALSGSFLIALISSWLFHLNIYNSFIVFLFGFIGNIIDTLVGAFYQQVFVCSQCRIETEKKFHCERATTRIKGYFIVDNDTVNFFSGFIASVLAMIFVK</sequence>
<feature type="transmembrane region" description="Helical" evidence="6">
    <location>
        <begin position="109"/>
        <end position="132"/>
    </location>
</feature>
<evidence type="ECO:0000313" key="8">
    <source>
        <dbReference type="Proteomes" id="UP001224122"/>
    </source>
</evidence>
<evidence type="ECO:0000313" key="7">
    <source>
        <dbReference type="EMBL" id="MDQ0197298.1"/>
    </source>
</evidence>
<feature type="transmembrane region" description="Helical" evidence="6">
    <location>
        <begin position="181"/>
        <end position="205"/>
    </location>
</feature>
<keyword evidence="8" id="KW-1185">Reference proteome</keyword>
<evidence type="ECO:0000256" key="5">
    <source>
        <dbReference type="ARBA" id="ARBA00023136"/>
    </source>
</evidence>
<feature type="transmembrane region" description="Helical" evidence="6">
    <location>
        <begin position="30"/>
        <end position="55"/>
    </location>
</feature>
<dbReference type="InterPro" id="IPR002794">
    <property type="entry name" value="DUF92_TMEM19"/>
</dbReference>
<keyword evidence="5 6" id="KW-0472">Membrane</keyword>
<evidence type="ECO:0000256" key="6">
    <source>
        <dbReference type="SAM" id="Phobius"/>
    </source>
</evidence>